<dbReference type="Proteomes" id="UP000006765">
    <property type="component" value="Unassembled WGS sequence"/>
</dbReference>
<dbReference type="AlphaFoldDB" id="K2HDC9"/>
<evidence type="ECO:0000313" key="4">
    <source>
        <dbReference type="Proteomes" id="UP000006765"/>
    </source>
</evidence>
<proteinExistence type="predicted"/>
<organism evidence="3 4">
    <name type="scientific">Oceaniovalibus guishaninsula JLT2003</name>
    <dbReference type="NCBI Taxonomy" id="1231392"/>
    <lineage>
        <taxon>Bacteria</taxon>
        <taxon>Pseudomonadati</taxon>
        <taxon>Pseudomonadota</taxon>
        <taxon>Alphaproteobacteria</taxon>
        <taxon>Rhodobacterales</taxon>
        <taxon>Roseobacteraceae</taxon>
        <taxon>Oceaniovalibus</taxon>
    </lineage>
</organism>
<feature type="chain" id="PRO_5003858295" evidence="2">
    <location>
        <begin position="21"/>
        <end position="319"/>
    </location>
</feature>
<dbReference type="PROSITE" id="PS51257">
    <property type="entry name" value="PROKAR_LIPOPROTEIN"/>
    <property type="match status" value="1"/>
</dbReference>
<evidence type="ECO:0000256" key="1">
    <source>
        <dbReference type="SAM" id="MobiDB-lite"/>
    </source>
</evidence>
<accession>K2HDC9</accession>
<dbReference type="Pfam" id="PF11150">
    <property type="entry name" value="DUF2927"/>
    <property type="match status" value="1"/>
</dbReference>
<dbReference type="OrthoDB" id="3295600at2"/>
<feature type="region of interest" description="Disordered" evidence="1">
    <location>
        <begin position="26"/>
        <end position="51"/>
    </location>
</feature>
<feature type="signal peptide" evidence="2">
    <location>
        <begin position="1"/>
        <end position="20"/>
    </location>
</feature>
<dbReference type="STRING" id="1231392.OCGS_0553"/>
<dbReference type="InterPro" id="IPR021323">
    <property type="entry name" value="DUF2927"/>
</dbReference>
<dbReference type="RefSeq" id="WP_007425706.1">
    <property type="nucleotide sequence ID" value="NZ_AMGO01000007.1"/>
</dbReference>
<dbReference type="EMBL" id="AMGO01000007">
    <property type="protein sequence ID" value="EKE45463.1"/>
    <property type="molecule type" value="Genomic_DNA"/>
</dbReference>
<keyword evidence="3" id="KW-0449">Lipoprotein</keyword>
<name>K2HDC9_9RHOB</name>
<evidence type="ECO:0000313" key="3">
    <source>
        <dbReference type="EMBL" id="EKE45463.1"/>
    </source>
</evidence>
<keyword evidence="2" id="KW-0732">Signal</keyword>
<sequence length="319" mass="34245">MAVCRLAAAVLLAALTVACAPVPSPDEDVPVVAEDRPSLPPQRKAKVANGPSATSQLLTQYYARVERSLLAKGLLRTDGGGRDTPFDAATLADTFIRVALFDEYSEVGGQLVAKQTASRLHRWTVPVNVTLDFGPSVAPEVVARDTALVRAYVARLARATGHQMQLSDGPGNFNVFIVNEDERRALAPRLRDLIPGLSDAALRLVTDLPQSNYCIAYALDGTDSGSYSRAIAIVRAEHPDLLRLSCLHEEIAQGLGLSNDSPLARPSIFNDDEEFALLTPMDEMMLKMLYDSRLRPGMTAAEAAPIAQGIALELLGGDV</sequence>
<protein>
    <submittedName>
        <fullName evidence="3">Lipoprotein, putative</fullName>
    </submittedName>
</protein>
<gene>
    <name evidence="3" type="ORF">OCGS_0553</name>
</gene>
<reference evidence="3 4" key="1">
    <citation type="journal article" date="2012" name="J. Bacteriol.">
        <title>Draft Genome Sequence of Oceaniovalibus guishaninsula JLT2003T.</title>
        <authorList>
            <person name="Tang K."/>
            <person name="Liu K."/>
            <person name="Jiao N."/>
        </authorList>
    </citation>
    <scope>NUCLEOTIDE SEQUENCE [LARGE SCALE GENOMIC DNA]</scope>
    <source>
        <strain evidence="3 4">JLT2003</strain>
    </source>
</reference>
<dbReference type="eggNOG" id="ENOG502Z86E">
    <property type="taxonomic scope" value="Bacteria"/>
</dbReference>
<dbReference type="PATRIC" id="fig|1231392.3.peg.555"/>
<evidence type="ECO:0000256" key="2">
    <source>
        <dbReference type="SAM" id="SignalP"/>
    </source>
</evidence>
<keyword evidence="4" id="KW-1185">Reference proteome</keyword>
<comment type="caution">
    <text evidence="3">The sequence shown here is derived from an EMBL/GenBank/DDBJ whole genome shotgun (WGS) entry which is preliminary data.</text>
</comment>